<organism evidence="3 4">
    <name type="scientific">Blattamonas nauphoetae</name>
    <dbReference type="NCBI Taxonomy" id="2049346"/>
    <lineage>
        <taxon>Eukaryota</taxon>
        <taxon>Metamonada</taxon>
        <taxon>Preaxostyla</taxon>
        <taxon>Oxymonadida</taxon>
        <taxon>Blattamonas</taxon>
    </lineage>
</organism>
<gene>
    <name evidence="3" type="ORF">BLNAU_11010</name>
</gene>
<evidence type="ECO:0000313" key="4">
    <source>
        <dbReference type="Proteomes" id="UP001281761"/>
    </source>
</evidence>
<dbReference type="InterPro" id="IPR001394">
    <property type="entry name" value="Peptidase_C19_UCH"/>
</dbReference>
<evidence type="ECO:0000256" key="1">
    <source>
        <dbReference type="SAM" id="MobiDB-lite"/>
    </source>
</evidence>
<dbReference type="PANTHER" id="PTHR24006">
    <property type="entry name" value="UBIQUITIN CARBOXYL-TERMINAL HYDROLASE"/>
    <property type="match status" value="1"/>
</dbReference>
<dbReference type="Gene3D" id="3.90.70.10">
    <property type="entry name" value="Cysteine proteinases"/>
    <property type="match status" value="1"/>
</dbReference>
<dbReference type="InterPro" id="IPR038765">
    <property type="entry name" value="Papain-like_cys_pep_sf"/>
</dbReference>
<comment type="caution">
    <text evidence="3">The sequence shown here is derived from an EMBL/GenBank/DDBJ whole genome shotgun (WGS) entry which is preliminary data.</text>
</comment>
<dbReference type="EMBL" id="JARBJD010000083">
    <property type="protein sequence ID" value="KAK2954047.1"/>
    <property type="molecule type" value="Genomic_DNA"/>
</dbReference>
<name>A0ABQ9XRA6_9EUKA</name>
<evidence type="ECO:0000259" key="2">
    <source>
        <dbReference type="PROSITE" id="PS50235"/>
    </source>
</evidence>
<feature type="domain" description="USP" evidence="2">
    <location>
        <begin position="235"/>
        <end position="624"/>
    </location>
</feature>
<protein>
    <submittedName>
        <fullName evidence="3">Ubiquitin carboxyl-terminal hydrolase</fullName>
    </submittedName>
</protein>
<dbReference type="Pfam" id="PF00443">
    <property type="entry name" value="UCH"/>
    <property type="match status" value="1"/>
</dbReference>
<reference evidence="3 4" key="1">
    <citation type="journal article" date="2022" name="bioRxiv">
        <title>Genomics of Preaxostyla Flagellates Illuminates Evolutionary Transitions and the Path Towards Mitochondrial Loss.</title>
        <authorList>
            <person name="Novak L.V.F."/>
            <person name="Treitli S.C."/>
            <person name="Pyrih J."/>
            <person name="Halakuc P."/>
            <person name="Pipaliya S.V."/>
            <person name="Vacek V."/>
            <person name="Brzon O."/>
            <person name="Soukal P."/>
            <person name="Eme L."/>
            <person name="Dacks J.B."/>
            <person name="Karnkowska A."/>
            <person name="Elias M."/>
            <person name="Hampl V."/>
        </authorList>
    </citation>
    <scope>NUCLEOTIDE SEQUENCE [LARGE SCALE GENOMIC DNA]</scope>
    <source>
        <strain evidence="3">NAU3</strain>
        <tissue evidence="3">Gut</tissue>
    </source>
</reference>
<dbReference type="InterPro" id="IPR050164">
    <property type="entry name" value="Peptidase_C19"/>
</dbReference>
<dbReference type="PROSITE" id="PS00973">
    <property type="entry name" value="USP_2"/>
    <property type="match status" value="1"/>
</dbReference>
<dbReference type="InterPro" id="IPR018200">
    <property type="entry name" value="USP_CS"/>
</dbReference>
<dbReference type="SUPFAM" id="SSF54001">
    <property type="entry name" value="Cysteine proteinases"/>
    <property type="match status" value="1"/>
</dbReference>
<dbReference type="GO" id="GO:0016787">
    <property type="term" value="F:hydrolase activity"/>
    <property type="evidence" value="ECO:0007669"/>
    <property type="project" value="UniProtKB-KW"/>
</dbReference>
<accession>A0ABQ9XRA6</accession>
<dbReference type="Proteomes" id="UP001281761">
    <property type="component" value="Unassembled WGS sequence"/>
</dbReference>
<dbReference type="InterPro" id="IPR028889">
    <property type="entry name" value="USP"/>
</dbReference>
<feature type="region of interest" description="Disordered" evidence="1">
    <location>
        <begin position="186"/>
        <end position="206"/>
    </location>
</feature>
<sequence length="633" mass="71062">MISEGLFSKGLLADETSPGLVWYLKFLVEALFAQDKLPFDYTSPTFFTTVDTLIKTQTNPGTKAVLTKMANIKQTKQSLMYSSDKGHDNLNSTLTRSYSQLLPPAIIEHRQPLQTQIANHPNQPSTQLQPPQAPPNFPPQGTTVNIGITPTRYPPNYYSPSSNVLPQTYGDTAVNSQVMAVSPLQTSTTLHPPPAHHPPTNTHQPQAVPLPVLIRNDIMIISRLNNDQRSEYRLSGLQNTGLTCNLNSVIQALNQIPLFATICQQYSSVTNGYLTKAFNDVFESIKNSVSKAKIGDLTSVNMDPFINSIHFPGFDARQMNDANDFFTRCMSALADEHKGSPLAQSMSSLFGGQRARILVSPAKTDPTKSITTVFTERFWDWSVPISPKNTLQEALESMGDPQTPTQGQDNVKVRELIYSLPPVLFISLRRWTSGPGGFQKNYGQFIFPDEINLKSLLTPLSSAEIMAAMQKRKQIKETKAQGDLSKTMIIRQFESDKELTKLFKFNEPRKKAQTICFQPNFLTLNTPQEFENERAEKKEKDAYYKSEHNYILAAVLVHSGTISFGHYYSYVRLGLNSVDGRKKNQWVKCDDSRISLVTKKEATEEQYGDGSRSNTAMMLMYVRKETIQDISKR</sequence>
<proteinExistence type="predicted"/>
<keyword evidence="3" id="KW-0378">Hydrolase</keyword>
<dbReference type="PROSITE" id="PS50235">
    <property type="entry name" value="USP_3"/>
    <property type="match status" value="1"/>
</dbReference>
<keyword evidence="4" id="KW-1185">Reference proteome</keyword>
<dbReference type="PANTHER" id="PTHR24006:SF827">
    <property type="entry name" value="UBIQUITIN CARBOXYL-TERMINAL HYDROLASE 34"/>
    <property type="match status" value="1"/>
</dbReference>
<evidence type="ECO:0000313" key="3">
    <source>
        <dbReference type="EMBL" id="KAK2954047.1"/>
    </source>
</evidence>